<feature type="region of interest" description="Disordered" evidence="2">
    <location>
        <begin position="279"/>
        <end position="342"/>
    </location>
</feature>
<dbReference type="EMBL" id="MU865978">
    <property type="protein sequence ID" value="KAK4444339.1"/>
    <property type="molecule type" value="Genomic_DNA"/>
</dbReference>
<dbReference type="InterPro" id="IPR057683">
    <property type="entry name" value="DUF7923"/>
</dbReference>
<reference evidence="5" key="2">
    <citation type="submission" date="2023-05" db="EMBL/GenBank/DDBJ databases">
        <authorList>
            <consortium name="Lawrence Berkeley National Laboratory"/>
            <person name="Steindorff A."/>
            <person name="Hensen N."/>
            <person name="Bonometti L."/>
            <person name="Westerberg I."/>
            <person name="Brannstrom I.O."/>
            <person name="Guillou S."/>
            <person name="Cros-Aarteil S."/>
            <person name="Calhoun S."/>
            <person name="Haridas S."/>
            <person name="Kuo A."/>
            <person name="Mondo S."/>
            <person name="Pangilinan J."/>
            <person name="Riley R."/>
            <person name="Labutti K."/>
            <person name="Andreopoulos B."/>
            <person name="Lipzen A."/>
            <person name="Chen C."/>
            <person name="Yanf M."/>
            <person name="Daum C."/>
            <person name="Ng V."/>
            <person name="Clum A."/>
            <person name="Ohm R."/>
            <person name="Martin F."/>
            <person name="Silar P."/>
            <person name="Natvig D."/>
            <person name="Lalanne C."/>
            <person name="Gautier V."/>
            <person name="Ament-Velasquez S.L."/>
            <person name="Kruys A."/>
            <person name="Hutchinson M.I."/>
            <person name="Powell A.J."/>
            <person name="Barry K."/>
            <person name="Miller A.N."/>
            <person name="Grigoriev I.V."/>
            <person name="Debuchy R."/>
            <person name="Gladieux P."/>
            <person name="Thoren M.H."/>
            <person name="Johannesson H."/>
        </authorList>
    </citation>
    <scope>NUCLEOTIDE SEQUENCE</scope>
    <source>
        <strain evidence="5">PSN243</strain>
    </source>
</reference>
<organism evidence="5 6">
    <name type="scientific">Podospora aff. communis PSN243</name>
    <dbReference type="NCBI Taxonomy" id="3040156"/>
    <lineage>
        <taxon>Eukaryota</taxon>
        <taxon>Fungi</taxon>
        <taxon>Dikarya</taxon>
        <taxon>Ascomycota</taxon>
        <taxon>Pezizomycotina</taxon>
        <taxon>Sordariomycetes</taxon>
        <taxon>Sordariomycetidae</taxon>
        <taxon>Sordariales</taxon>
        <taxon>Podosporaceae</taxon>
        <taxon>Podospora</taxon>
    </lineage>
</organism>
<evidence type="ECO:0000259" key="4">
    <source>
        <dbReference type="Pfam" id="PF25543"/>
    </source>
</evidence>
<gene>
    <name evidence="5" type="ORF">QBC34DRAFT_185040</name>
</gene>
<dbReference type="Proteomes" id="UP001321760">
    <property type="component" value="Unassembled WGS sequence"/>
</dbReference>
<sequence length="498" mass="55775">MSNGYNDHDPAQVYLAPLKSYQQLMQAREGYEGTLLNAYVELIEKYRQKCAECDREQRNATVWEKEHRLAERELQRAERELQTIKSSAESSQFAYVIIDGDGAVFREELISQGEQGGITAAHELHSEIENYLKDTYSLSQLDLYVQVILSIEGLSKALFNSGTLKNTDERNILSKFARGFNSASPFFSFVDVKYGKERADNRVRKVFETMERMPQCRAIILGGCHDNGYATFLESFRRSRKVSLLETTPAAADFRHLPFQRVSFHSIFRSESLMSRPMAPPPGFGILSHQQNQPSLSSSAPSKSSPTTSYAIPASVKPPSPAGAQKESNGQPGSWASVGRAGNTPQVIDISSQKKSAKSEPWYLQLNKDDERIDVPLPKLDNNAKESFDQKTRGNGANFCNKFYLQGNCKAMDATGHCPYIHNDRLSPAELLILKYRARGLPCAAGSQCRDIRCTSGHHCPNPNSCYFDDKCRFVDTHGLDITPTIKIFEDGTREIVP</sequence>
<name>A0AAV9G870_9PEZI</name>
<evidence type="ECO:0000313" key="5">
    <source>
        <dbReference type="EMBL" id="KAK4444339.1"/>
    </source>
</evidence>
<keyword evidence="6" id="KW-1185">Reference proteome</keyword>
<keyword evidence="1" id="KW-0175">Coiled coil</keyword>
<dbReference type="AlphaFoldDB" id="A0AAV9G870"/>
<evidence type="ECO:0000259" key="3">
    <source>
        <dbReference type="Pfam" id="PF25540"/>
    </source>
</evidence>
<evidence type="ECO:0000256" key="1">
    <source>
        <dbReference type="SAM" id="Coils"/>
    </source>
</evidence>
<dbReference type="PANTHER" id="PTHR37543">
    <property type="entry name" value="CCCH ZINC FINGER DNA BINDING PROTEIN (AFU_ORTHOLOGUE AFUA_5G12760)"/>
    <property type="match status" value="1"/>
</dbReference>
<feature type="domain" description="DUF7923" evidence="3">
    <location>
        <begin position="89"/>
        <end position="268"/>
    </location>
</feature>
<dbReference type="InterPro" id="IPR057654">
    <property type="entry name" value="Znf-CCCH_tandem"/>
</dbReference>
<feature type="domain" description="Tandem CCCH zinc finger" evidence="4">
    <location>
        <begin position="434"/>
        <end position="482"/>
    </location>
</feature>
<evidence type="ECO:0000313" key="6">
    <source>
        <dbReference type="Proteomes" id="UP001321760"/>
    </source>
</evidence>
<feature type="compositionally biased region" description="Low complexity" evidence="2">
    <location>
        <begin position="294"/>
        <end position="309"/>
    </location>
</feature>
<evidence type="ECO:0000256" key="2">
    <source>
        <dbReference type="SAM" id="MobiDB-lite"/>
    </source>
</evidence>
<dbReference type="Pfam" id="PF25543">
    <property type="entry name" value="zf-CCCH_tandem"/>
    <property type="match status" value="1"/>
</dbReference>
<feature type="coiled-coil region" evidence="1">
    <location>
        <begin position="36"/>
        <end position="87"/>
    </location>
</feature>
<dbReference type="Pfam" id="PF25540">
    <property type="entry name" value="DUF7923"/>
    <property type="match status" value="1"/>
</dbReference>
<accession>A0AAV9G870</accession>
<proteinExistence type="predicted"/>
<protein>
    <recommendedName>
        <fullName evidence="7">C3H1-type domain-containing protein</fullName>
    </recommendedName>
</protein>
<reference evidence="5" key="1">
    <citation type="journal article" date="2023" name="Mol. Phylogenet. Evol.">
        <title>Genome-scale phylogeny and comparative genomics of the fungal order Sordariales.</title>
        <authorList>
            <person name="Hensen N."/>
            <person name="Bonometti L."/>
            <person name="Westerberg I."/>
            <person name="Brannstrom I.O."/>
            <person name="Guillou S."/>
            <person name="Cros-Aarteil S."/>
            <person name="Calhoun S."/>
            <person name="Haridas S."/>
            <person name="Kuo A."/>
            <person name="Mondo S."/>
            <person name="Pangilinan J."/>
            <person name="Riley R."/>
            <person name="LaButti K."/>
            <person name="Andreopoulos B."/>
            <person name="Lipzen A."/>
            <person name="Chen C."/>
            <person name="Yan M."/>
            <person name="Daum C."/>
            <person name="Ng V."/>
            <person name="Clum A."/>
            <person name="Steindorff A."/>
            <person name="Ohm R.A."/>
            <person name="Martin F."/>
            <person name="Silar P."/>
            <person name="Natvig D.O."/>
            <person name="Lalanne C."/>
            <person name="Gautier V."/>
            <person name="Ament-Velasquez S.L."/>
            <person name="Kruys A."/>
            <person name="Hutchinson M.I."/>
            <person name="Powell A.J."/>
            <person name="Barry K."/>
            <person name="Miller A.N."/>
            <person name="Grigoriev I.V."/>
            <person name="Debuchy R."/>
            <person name="Gladieux P."/>
            <person name="Hiltunen Thoren M."/>
            <person name="Johannesson H."/>
        </authorList>
    </citation>
    <scope>NUCLEOTIDE SEQUENCE</scope>
    <source>
        <strain evidence="5">PSN243</strain>
    </source>
</reference>
<comment type="caution">
    <text evidence="5">The sequence shown here is derived from an EMBL/GenBank/DDBJ whole genome shotgun (WGS) entry which is preliminary data.</text>
</comment>
<evidence type="ECO:0008006" key="7">
    <source>
        <dbReference type="Google" id="ProtNLM"/>
    </source>
</evidence>
<dbReference type="PANTHER" id="PTHR37543:SF1">
    <property type="entry name" value="CCCH ZINC FINGER DNA BINDING PROTEIN (AFU_ORTHOLOGUE AFUA_5G12760)"/>
    <property type="match status" value="1"/>
</dbReference>